<protein>
    <submittedName>
        <fullName evidence="1">Uncharacterized protein</fullName>
    </submittedName>
</protein>
<dbReference type="AlphaFoldDB" id="A0A9D1I162"/>
<accession>A0A9D1I162</accession>
<reference evidence="1" key="2">
    <citation type="journal article" date="2021" name="PeerJ">
        <title>Extensive microbial diversity within the chicken gut microbiome revealed by metagenomics and culture.</title>
        <authorList>
            <person name="Gilroy R."/>
            <person name="Ravi A."/>
            <person name="Getino M."/>
            <person name="Pursley I."/>
            <person name="Horton D.L."/>
            <person name="Alikhan N.F."/>
            <person name="Baker D."/>
            <person name="Gharbi K."/>
            <person name="Hall N."/>
            <person name="Watson M."/>
            <person name="Adriaenssens E.M."/>
            <person name="Foster-Nyarko E."/>
            <person name="Jarju S."/>
            <person name="Secka A."/>
            <person name="Antonio M."/>
            <person name="Oren A."/>
            <person name="Chaudhuri R.R."/>
            <person name="La Ragione R."/>
            <person name="Hildebrand F."/>
            <person name="Pallen M.J."/>
        </authorList>
    </citation>
    <scope>NUCLEOTIDE SEQUENCE</scope>
    <source>
        <strain evidence="1">ChiHcec3-6078</strain>
    </source>
</reference>
<gene>
    <name evidence="1" type="ORF">IAC50_05040</name>
</gene>
<dbReference type="EMBL" id="DVMP01000089">
    <property type="protein sequence ID" value="HIU25842.1"/>
    <property type="molecule type" value="Genomic_DNA"/>
</dbReference>
<name>A0A9D1I162_9FIRM</name>
<reference evidence="1" key="1">
    <citation type="submission" date="2020-10" db="EMBL/GenBank/DDBJ databases">
        <authorList>
            <person name="Gilroy R."/>
        </authorList>
    </citation>
    <scope>NUCLEOTIDE SEQUENCE</scope>
    <source>
        <strain evidence="1">ChiHcec3-6078</strain>
    </source>
</reference>
<sequence>MKNMKNLLLASGITVFTCSALMLGTTFAWFSDSIVNRGNIIEAGSYEAQEAEETETLSIRGASAATSQELYEAVEKAGEEKAVINLGGNISLDASLVISEGQDITIDLKGYSLTASSEDGAAAVILNEGNLSVNDSAGGGSIVMQFEKPPAPEDGALCAVENKGVLNINGGLTALSCSELPQEDADYENTRAAAVISLSSERAAAVNVTGGTVDGGAFSGVMTVLEKPAEADPETEHDSLLKITDGEIKGGTYGRAVWISNSEGTDASFLMDMTGGRVLAVAAALQTDNLYDGDETNVRISIQGGTLESSGEGNAQTVRLNLARESNTQLDIGSGLLKNTGQGALYGVGSGGSWQDDNER</sequence>
<evidence type="ECO:0000313" key="1">
    <source>
        <dbReference type="EMBL" id="HIU25842.1"/>
    </source>
</evidence>
<dbReference type="Proteomes" id="UP000824090">
    <property type="component" value="Unassembled WGS sequence"/>
</dbReference>
<evidence type="ECO:0000313" key="2">
    <source>
        <dbReference type="Proteomes" id="UP000824090"/>
    </source>
</evidence>
<comment type="caution">
    <text evidence="1">The sequence shown here is derived from an EMBL/GenBank/DDBJ whole genome shotgun (WGS) entry which is preliminary data.</text>
</comment>
<organism evidence="1 2">
    <name type="scientific">Candidatus Allocopromorpha excrementigallinarum</name>
    <dbReference type="NCBI Taxonomy" id="2840742"/>
    <lineage>
        <taxon>Bacteria</taxon>
        <taxon>Bacillati</taxon>
        <taxon>Bacillota</taxon>
        <taxon>Clostridia</taxon>
        <taxon>Eubacteriales</taxon>
        <taxon>Eubacteriaceae</taxon>
        <taxon>Eubacteriaceae incertae sedis</taxon>
        <taxon>Candidatus Allocopromorpha</taxon>
    </lineage>
</organism>
<proteinExistence type="predicted"/>